<dbReference type="EMBL" id="JAQJAN010000013">
    <property type="protein sequence ID" value="KAJ5712349.1"/>
    <property type="molecule type" value="Genomic_DNA"/>
</dbReference>
<evidence type="ECO:0000256" key="4">
    <source>
        <dbReference type="RuleBase" id="RU361153"/>
    </source>
</evidence>
<evidence type="ECO:0000259" key="5">
    <source>
        <dbReference type="Pfam" id="PF00150"/>
    </source>
</evidence>
<organism evidence="6 7">
    <name type="scientific">Penicillium malachiteum</name>
    <dbReference type="NCBI Taxonomy" id="1324776"/>
    <lineage>
        <taxon>Eukaryota</taxon>
        <taxon>Fungi</taxon>
        <taxon>Dikarya</taxon>
        <taxon>Ascomycota</taxon>
        <taxon>Pezizomycotina</taxon>
        <taxon>Eurotiomycetes</taxon>
        <taxon>Eurotiomycetidae</taxon>
        <taxon>Eurotiales</taxon>
        <taxon>Aspergillaceae</taxon>
        <taxon>Penicillium</taxon>
    </lineage>
</organism>
<dbReference type="InterPro" id="IPR017853">
    <property type="entry name" value="GH"/>
</dbReference>
<dbReference type="InterPro" id="IPR052066">
    <property type="entry name" value="Glycosphingolipid_Hydrolases"/>
</dbReference>
<keyword evidence="3 4" id="KW-0326">Glycosidase</keyword>
<keyword evidence="2 4" id="KW-0378">Hydrolase</keyword>
<evidence type="ECO:0000256" key="3">
    <source>
        <dbReference type="ARBA" id="ARBA00023295"/>
    </source>
</evidence>
<comment type="caution">
    <text evidence="6">The sequence shown here is derived from an EMBL/GenBank/DDBJ whole genome shotgun (WGS) entry which is preliminary data.</text>
</comment>
<dbReference type="PANTHER" id="PTHR31308:SF5">
    <property type="entry name" value="ERGOSTERYL-BETA-GLUCOSIDASE"/>
    <property type="match status" value="1"/>
</dbReference>
<comment type="similarity">
    <text evidence="1 4">Belongs to the glycosyl hydrolase 5 (cellulase A) family.</text>
</comment>
<evidence type="ECO:0000313" key="7">
    <source>
        <dbReference type="Proteomes" id="UP001215712"/>
    </source>
</evidence>
<feature type="domain" description="Glycoside hydrolase family 5" evidence="5">
    <location>
        <begin position="69"/>
        <end position="127"/>
    </location>
</feature>
<dbReference type="GO" id="GO:0000272">
    <property type="term" value="P:polysaccharide catabolic process"/>
    <property type="evidence" value="ECO:0007669"/>
    <property type="project" value="InterPro"/>
</dbReference>
<dbReference type="PANTHER" id="PTHR31308">
    <property type="match status" value="1"/>
</dbReference>
<sequence>MGFLRLHIDGRSFRDTEGREVIMRGINVAADAKYPKNPDVPSFESHKFFEADDVSFVGRPFPLEDAHLHFKRLKKWGYNTIRYIFTWEAIEHAGPGIYDEEWIQFTIEVLRIAKQYEFYVFMDPHQDVVGAHKLETD</sequence>
<protein>
    <submittedName>
        <fullName evidence="6">Glycosyl hydrolase</fullName>
    </submittedName>
</protein>
<evidence type="ECO:0000313" key="6">
    <source>
        <dbReference type="EMBL" id="KAJ5712349.1"/>
    </source>
</evidence>
<dbReference type="AlphaFoldDB" id="A0AAD6HFA8"/>
<accession>A0AAD6HFA8</accession>
<reference evidence="6" key="2">
    <citation type="submission" date="2023-01" db="EMBL/GenBank/DDBJ databases">
        <authorList>
            <person name="Petersen C."/>
        </authorList>
    </citation>
    <scope>NUCLEOTIDE SEQUENCE</scope>
    <source>
        <strain evidence="6">IBT 17514</strain>
    </source>
</reference>
<dbReference type="GO" id="GO:1904462">
    <property type="term" value="P:ergosteryl 3-beta-D-glucoside catabolic process"/>
    <property type="evidence" value="ECO:0007669"/>
    <property type="project" value="TreeGrafter"/>
</dbReference>
<name>A0AAD6HFA8_9EURO</name>
<dbReference type="SUPFAM" id="SSF51445">
    <property type="entry name" value="(Trans)glycosidases"/>
    <property type="match status" value="1"/>
</dbReference>
<reference evidence="6" key="1">
    <citation type="journal article" date="2023" name="IMA Fungus">
        <title>Comparative genomic study of the Penicillium genus elucidates a diverse pangenome and 15 lateral gene transfer events.</title>
        <authorList>
            <person name="Petersen C."/>
            <person name="Sorensen T."/>
            <person name="Nielsen M.R."/>
            <person name="Sondergaard T.E."/>
            <person name="Sorensen J.L."/>
            <person name="Fitzpatrick D.A."/>
            <person name="Frisvad J.C."/>
            <person name="Nielsen K.L."/>
        </authorList>
    </citation>
    <scope>NUCLEOTIDE SEQUENCE</scope>
    <source>
        <strain evidence="6">IBT 17514</strain>
    </source>
</reference>
<dbReference type="Gene3D" id="3.20.20.80">
    <property type="entry name" value="Glycosidases"/>
    <property type="match status" value="1"/>
</dbReference>
<proteinExistence type="inferred from homology"/>
<gene>
    <name evidence="6" type="ORF">N7493_008817</name>
</gene>
<evidence type="ECO:0000256" key="2">
    <source>
        <dbReference type="ARBA" id="ARBA00022801"/>
    </source>
</evidence>
<evidence type="ECO:0000256" key="1">
    <source>
        <dbReference type="ARBA" id="ARBA00005641"/>
    </source>
</evidence>
<dbReference type="Proteomes" id="UP001215712">
    <property type="component" value="Unassembled WGS sequence"/>
</dbReference>
<dbReference type="GO" id="GO:0050295">
    <property type="term" value="F:steryl-beta-glucosidase activity"/>
    <property type="evidence" value="ECO:0007669"/>
    <property type="project" value="TreeGrafter"/>
</dbReference>
<dbReference type="Pfam" id="PF00150">
    <property type="entry name" value="Cellulase"/>
    <property type="match status" value="1"/>
</dbReference>
<dbReference type="InterPro" id="IPR001547">
    <property type="entry name" value="Glyco_hydro_5"/>
</dbReference>
<keyword evidence="7" id="KW-1185">Reference proteome</keyword>